<feature type="region of interest" description="Disordered" evidence="1">
    <location>
        <begin position="34"/>
        <end position="89"/>
    </location>
</feature>
<dbReference type="InterPro" id="IPR050248">
    <property type="entry name" value="Polysacc_deacetylase_ArnD"/>
</dbReference>
<protein>
    <submittedName>
        <fullName evidence="3">Polysaccharide deacetylase family protein</fullName>
    </submittedName>
</protein>
<name>A0ABY7ZRF9_9ACTN</name>
<dbReference type="Proteomes" id="UP001219605">
    <property type="component" value="Chromosome"/>
</dbReference>
<feature type="domain" description="NodB homology" evidence="2">
    <location>
        <begin position="93"/>
        <end position="294"/>
    </location>
</feature>
<keyword evidence="4" id="KW-1185">Reference proteome</keyword>
<organism evidence="3 4">
    <name type="scientific">Micromonospora cathayae</name>
    <dbReference type="NCBI Taxonomy" id="3028804"/>
    <lineage>
        <taxon>Bacteria</taxon>
        <taxon>Bacillati</taxon>
        <taxon>Actinomycetota</taxon>
        <taxon>Actinomycetes</taxon>
        <taxon>Micromonosporales</taxon>
        <taxon>Micromonosporaceae</taxon>
        <taxon>Micromonospora</taxon>
    </lineage>
</organism>
<dbReference type="RefSeq" id="WP_275031693.1">
    <property type="nucleotide sequence ID" value="NZ_CP118615.1"/>
</dbReference>
<proteinExistence type="predicted"/>
<dbReference type="InterPro" id="IPR011330">
    <property type="entry name" value="Glyco_hydro/deAcase_b/a-brl"/>
</dbReference>
<dbReference type="EMBL" id="CP118615">
    <property type="protein sequence ID" value="WDZ85001.1"/>
    <property type="molecule type" value="Genomic_DNA"/>
</dbReference>
<dbReference type="PANTHER" id="PTHR10587:SF134">
    <property type="entry name" value="SECRETED PROTEIN"/>
    <property type="match status" value="1"/>
</dbReference>
<dbReference type="PANTHER" id="PTHR10587">
    <property type="entry name" value="GLYCOSYL TRANSFERASE-RELATED"/>
    <property type="match status" value="1"/>
</dbReference>
<dbReference type="SUPFAM" id="SSF88713">
    <property type="entry name" value="Glycoside hydrolase/deacetylase"/>
    <property type="match status" value="1"/>
</dbReference>
<dbReference type="PROSITE" id="PS51677">
    <property type="entry name" value="NODB"/>
    <property type="match status" value="1"/>
</dbReference>
<accession>A0ABY7ZRF9</accession>
<evidence type="ECO:0000313" key="3">
    <source>
        <dbReference type="EMBL" id="WDZ85001.1"/>
    </source>
</evidence>
<evidence type="ECO:0000256" key="1">
    <source>
        <dbReference type="SAM" id="MobiDB-lite"/>
    </source>
</evidence>
<reference evidence="3 4" key="1">
    <citation type="submission" date="2023-02" db="EMBL/GenBank/DDBJ databases">
        <authorList>
            <person name="Mo P."/>
        </authorList>
    </citation>
    <scope>NUCLEOTIDE SEQUENCE [LARGE SCALE GENOMIC DNA]</scope>
    <source>
        <strain evidence="3 4">HUAS 3</strain>
    </source>
</reference>
<sequence>MSAKKIRVLLLGFALAAATGLVVVSWTDPPGSTEAGAWVTRAPTGPAPRTPGADVSTAPDAPPGTDDAAGRIPGATRPGSVPPVVDHGPRTGNKVALTFDADMTDGMLYQLRTGQVRSYANLRIIDLLEREQLAATFFLTGKWVERYPDLTRRLAGNPRFELANHTYGHLAFTADCYGLPRIARNEMTRDVERTFELVEAYGGRQTRYFRFPGLCHDGPALAALAPLGATVVDGDVVSGDPFAEAWRPIVDAVLSKVKPGSVIVMHVTEANAPMTDEALPHILAGLAERGLVPATLSEVLRDGDDQAESESTQ</sequence>
<gene>
    <name evidence="3" type="ORF">PVK37_00535</name>
</gene>
<evidence type="ECO:0000259" key="2">
    <source>
        <dbReference type="PROSITE" id="PS51677"/>
    </source>
</evidence>
<feature type="compositionally biased region" description="Low complexity" evidence="1">
    <location>
        <begin position="50"/>
        <end position="67"/>
    </location>
</feature>
<dbReference type="InterPro" id="IPR002509">
    <property type="entry name" value="NODB_dom"/>
</dbReference>
<evidence type="ECO:0000313" key="4">
    <source>
        <dbReference type="Proteomes" id="UP001219605"/>
    </source>
</evidence>
<dbReference type="Gene3D" id="3.20.20.370">
    <property type="entry name" value="Glycoside hydrolase/deacetylase"/>
    <property type="match status" value="1"/>
</dbReference>
<dbReference type="Pfam" id="PF01522">
    <property type="entry name" value="Polysacc_deac_1"/>
    <property type="match status" value="1"/>
</dbReference>